<dbReference type="Proteomes" id="UP000282551">
    <property type="component" value="Chromosome"/>
</dbReference>
<evidence type="ECO:0000313" key="7">
    <source>
        <dbReference type="Proteomes" id="UP000282551"/>
    </source>
</evidence>
<dbReference type="InterPro" id="IPR001647">
    <property type="entry name" value="HTH_TetR"/>
</dbReference>
<name>A0A3S4SB18_MYCCI</name>
<dbReference type="PROSITE" id="PS50977">
    <property type="entry name" value="HTH_TETR_2"/>
    <property type="match status" value="1"/>
</dbReference>
<evidence type="ECO:0000313" key="6">
    <source>
        <dbReference type="EMBL" id="VEG49060.1"/>
    </source>
</evidence>
<dbReference type="PANTHER" id="PTHR30055">
    <property type="entry name" value="HTH-TYPE TRANSCRIPTIONAL REGULATOR RUTR"/>
    <property type="match status" value="1"/>
</dbReference>
<evidence type="ECO:0000259" key="5">
    <source>
        <dbReference type="PROSITE" id="PS50977"/>
    </source>
</evidence>
<dbReference type="SUPFAM" id="SSF48498">
    <property type="entry name" value="Tetracyclin repressor-like, C-terminal domain"/>
    <property type="match status" value="1"/>
</dbReference>
<evidence type="ECO:0000256" key="3">
    <source>
        <dbReference type="ARBA" id="ARBA00023163"/>
    </source>
</evidence>
<dbReference type="Pfam" id="PF00440">
    <property type="entry name" value="TetR_N"/>
    <property type="match status" value="1"/>
</dbReference>
<dbReference type="InterPro" id="IPR009057">
    <property type="entry name" value="Homeodomain-like_sf"/>
</dbReference>
<evidence type="ECO:0000256" key="2">
    <source>
        <dbReference type="ARBA" id="ARBA00023125"/>
    </source>
</evidence>
<accession>A0A3S4SB18</accession>
<dbReference type="InterPro" id="IPR050109">
    <property type="entry name" value="HTH-type_TetR-like_transc_reg"/>
</dbReference>
<dbReference type="OrthoDB" id="4617319at2"/>
<evidence type="ECO:0000256" key="1">
    <source>
        <dbReference type="ARBA" id="ARBA00023015"/>
    </source>
</evidence>
<dbReference type="AlphaFoldDB" id="A0A3S4SB18"/>
<feature type="DNA-binding region" description="H-T-H motif" evidence="4">
    <location>
        <begin position="32"/>
        <end position="51"/>
    </location>
</feature>
<dbReference type="EMBL" id="LR134355">
    <property type="protein sequence ID" value="VEG49060.1"/>
    <property type="molecule type" value="Genomic_DNA"/>
</dbReference>
<gene>
    <name evidence="6" type="ORF">NCTC10485_03365</name>
</gene>
<sequence>MASPQSSRAAIRDRILAAARELFRADGVRAVTMGAVARRAECSRQLVYKVFFDRRELVLAAAVERIAEIADDAAGAAPSTSFRDAFVDLSVEIIETLRNDPELNAILGEGSPVTLHDALWERELVDRAGRFWRPWLDHGRTQGVLRTDLDNSDLADWLHTVYASIILRRNIPADDERSMIERFVLTSLTMATTDTAAE</sequence>
<dbReference type="PANTHER" id="PTHR30055:SF234">
    <property type="entry name" value="HTH-TYPE TRANSCRIPTIONAL REGULATOR BETI"/>
    <property type="match status" value="1"/>
</dbReference>
<reference evidence="6 7" key="1">
    <citation type="submission" date="2018-12" db="EMBL/GenBank/DDBJ databases">
        <authorList>
            <consortium name="Pathogen Informatics"/>
        </authorList>
    </citation>
    <scope>NUCLEOTIDE SEQUENCE [LARGE SCALE GENOMIC DNA]</scope>
    <source>
        <strain evidence="6 7">NCTC10485</strain>
    </source>
</reference>
<keyword evidence="7" id="KW-1185">Reference proteome</keyword>
<keyword evidence="1" id="KW-0805">Transcription regulation</keyword>
<keyword evidence="2 4" id="KW-0238">DNA-binding</keyword>
<evidence type="ECO:0000256" key="4">
    <source>
        <dbReference type="PROSITE-ProRule" id="PRU00335"/>
    </source>
</evidence>
<dbReference type="Gene3D" id="1.10.357.10">
    <property type="entry name" value="Tetracycline Repressor, domain 2"/>
    <property type="match status" value="1"/>
</dbReference>
<dbReference type="GO" id="GO:0000976">
    <property type="term" value="F:transcription cis-regulatory region binding"/>
    <property type="evidence" value="ECO:0007669"/>
    <property type="project" value="TreeGrafter"/>
</dbReference>
<proteinExistence type="predicted"/>
<protein>
    <submittedName>
        <fullName evidence="6">TetR family transcriptional regulator</fullName>
    </submittedName>
</protein>
<dbReference type="RefSeq" id="WP_126334779.1">
    <property type="nucleotide sequence ID" value="NZ_AP022604.1"/>
</dbReference>
<dbReference type="InterPro" id="IPR036271">
    <property type="entry name" value="Tet_transcr_reg_TetR-rel_C_sf"/>
</dbReference>
<keyword evidence="3" id="KW-0804">Transcription</keyword>
<dbReference type="GO" id="GO:0003700">
    <property type="term" value="F:DNA-binding transcription factor activity"/>
    <property type="evidence" value="ECO:0007669"/>
    <property type="project" value="TreeGrafter"/>
</dbReference>
<feature type="domain" description="HTH tetR-type" evidence="5">
    <location>
        <begin position="9"/>
        <end position="69"/>
    </location>
</feature>
<organism evidence="6 7">
    <name type="scientific">Mycolicibacterium chitae</name>
    <name type="common">Mycobacterium chitae</name>
    <dbReference type="NCBI Taxonomy" id="1792"/>
    <lineage>
        <taxon>Bacteria</taxon>
        <taxon>Bacillati</taxon>
        <taxon>Actinomycetota</taxon>
        <taxon>Actinomycetes</taxon>
        <taxon>Mycobacteriales</taxon>
        <taxon>Mycobacteriaceae</taxon>
        <taxon>Mycolicibacterium</taxon>
    </lineage>
</organism>
<dbReference type="SUPFAM" id="SSF46689">
    <property type="entry name" value="Homeodomain-like"/>
    <property type="match status" value="1"/>
</dbReference>